<dbReference type="AlphaFoldDB" id="A0AB39V4G6"/>
<evidence type="ECO:0000313" key="1">
    <source>
        <dbReference type="EMBL" id="XDU62465.1"/>
    </source>
</evidence>
<gene>
    <name evidence="1" type="ORF">AB8B28_00865</name>
</gene>
<proteinExistence type="predicted"/>
<protein>
    <recommendedName>
        <fullName evidence="2">Lipoprotein</fullName>
    </recommendedName>
</protein>
<evidence type="ECO:0008006" key="2">
    <source>
        <dbReference type="Google" id="ProtNLM"/>
    </source>
</evidence>
<dbReference type="RefSeq" id="WP_369716267.1">
    <property type="nucleotide sequence ID" value="NZ_CP165647.1"/>
</dbReference>
<reference evidence="1" key="1">
    <citation type="submission" date="2024-07" db="EMBL/GenBank/DDBJ databases">
        <authorList>
            <person name="Li X.-J."/>
            <person name="Wang X."/>
        </authorList>
    </citation>
    <scope>NUCLEOTIDE SEQUENCE</scope>
    <source>
        <strain evidence="1">HSP-536</strain>
    </source>
</reference>
<accession>A0AB39V4G6</accession>
<sequence length="177" mass="20414">MRRKLKKGGQIFFIILLLLFLIECGHNNNTSEKKNKLIENKSMNLIFRDNENKKYKVNIKGLSSLEENFEEFGSEECSHLYKLSLIQKAVEENKDLPEEINDQVTNEFFNFGREFTIKVNPDVIGTYAGPEEVVKAIKKECKNGNKIIKSSPLLSKMKYGETGLMLDKLFNGKKNKE</sequence>
<dbReference type="EMBL" id="CP165647">
    <property type="protein sequence ID" value="XDU62465.1"/>
    <property type="molecule type" value="Genomic_DNA"/>
</dbReference>
<name>A0AB39V4G6_9FUSO</name>
<organism evidence="1">
    <name type="scientific">Leptotrichia alba</name>
    <dbReference type="NCBI Taxonomy" id="3239304"/>
    <lineage>
        <taxon>Bacteria</taxon>
        <taxon>Fusobacteriati</taxon>
        <taxon>Fusobacteriota</taxon>
        <taxon>Fusobacteriia</taxon>
        <taxon>Fusobacteriales</taxon>
        <taxon>Leptotrichiaceae</taxon>
        <taxon>Leptotrichia</taxon>
    </lineage>
</organism>
<dbReference type="KEGG" id="lala:AB8B28_00865"/>